<protein>
    <submittedName>
        <fullName evidence="1">Uncharacterized protein</fullName>
    </submittedName>
</protein>
<proteinExistence type="predicted"/>
<sequence>MKAALIMSVFAAAATAEWRACGSNAQTKAICKTSMHKCKWNFKDMCDVGKANRETELAFLEACQGEGVTESLSCNKARNKTSGVNVKVLIAAAKKAIAEHGG</sequence>
<reference evidence="1" key="1">
    <citation type="submission" date="2022-07" db="EMBL/GenBank/DDBJ databases">
        <title>Genome Sequence of Lecanicillium saksenae.</title>
        <authorList>
            <person name="Buettner E."/>
        </authorList>
    </citation>
    <scope>NUCLEOTIDE SEQUENCE</scope>
    <source>
        <strain evidence="1">VT-O1</strain>
    </source>
</reference>
<accession>A0ACC1R0I8</accession>
<organism evidence="1 2">
    <name type="scientific">Lecanicillium saksenae</name>
    <dbReference type="NCBI Taxonomy" id="468837"/>
    <lineage>
        <taxon>Eukaryota</taxon>
        <taxon>Fungi</taxon>
        <taxon>Dikarya</taxon>
        <taxon>Ascomycota</taxon>
        <taxon>Pezizomycotina</taxon>
        <taxon>Sordariomycetes</taxon>
        <taxon>Hypocreomycetidae</taxon>
        <taxon>Hypocreales</taxon>
        <taxon>Cordycipitaceae</taxon>
        <taxon>Lecanicillium</taxon>
    </lineage>
</organism>
<dbReference type="EMBL" id="JANAKD010000258">
    <property type="protein sequence ID" value="KAJ3495658.1"/>
    <property type="molecule type" value="Genomic_DNA"/>
</dbReference>
<gene>
    <name evidence="1" type="ORF">NLG97_g3234</name>
</gene>
<name>A0ACC1R0I8_9HYPO</name>
<keyword evidence="2" id="KW-1185">Reference proteome</keyword>
<comment type="caution">
    <text evidence="1">The sequence shown here is derived from an EMBL/GenBank/DDBJ whole genome shotgun (WGS) entry which is preliminary data.</text>
</comment>
<dbReference type="Proteomes" id="UP001148737">
    <property type="component" value="Unassembled WGS sequence"/>
</dbReference>
<evidence type="ECO:0000313" key="1">
    <source>
        <dbReference type="EMBL" id="KAJ3495658.1"/>
    </source>
</evidence>
<evidence type="ECO:0000313" key="2">
    <source>
        <dbReference type="Proteomes" id="UP001148737"/>
    </source>
</evidence>